<dbReference type="Gene3D" id="3.30.1330.60">
    <property type="entry name" value="OmpA-like domain"/>
    <property type="match status" value="1"/>
</dbReference>
<dbReference type="InterPro" id="IPR036737">
    <property type="entry name" value="OmpA-like_sf"/>
</dbReference>
<reference evidence="5" key="1">
    <citation type="journal article" date="2019" name="Int. J. Syst. Evol. Microbiol.">
        <title>The Global Catalogue of Microorganisms (GCM) 10K type strain sequencing project: providing services to taxonomists for standard genome sequencing and annotation.</title>
        <authorList>
            <consortium name="The Broad Institute Genomics Platform"/>
            <consortium name="The Broad Institute Genome Sequencing Center for Infectious Disease"/>
            <person name="Wu L."/>
            <person name="Ma J."/>
        </authorList>
    </citation>
    <scope>NUCLEOTIDE SEQUENCE [LARGE SCALE GENOMIC DNA]</scope>
    <source>
        <strain evidence="5">KCTC 52274</strain>
    </source>
</reference>
<keyword evidence="1" id="KW-0472">Membrane</keyword>
<evidence type="ECO:0000256" key="2">
    <source>
        <dbReference type="SAM" id="Coils"/>
    </source>
</evidence>
<name>A0ABW5LF09_9FLAO</name>
<dbReference type="PROSITE" id="PS51257">
    <property type="entry name" value="PROKAR_LIPOPROTEIN"/>
    <property type="match status" value="1"/>
</dbReference>
<evidence type="ECO:0000259" key="3">
    <source>
        <dbReference type="PROSITE" id="PS51123"/>
    </source>
</evidence>
<dbReference type="RefSeq" id="WP_378290989.1">
    <property type="nucleotide sequence ID" value="NZ_JBHULE010000008.1"/>
</dbReference>
<dbReference type="Pfam" id="PF00691">
    <property type="entry name" value="OmpA"/>
    <property type="match status" value="1"/>
</dbReference>
<protein>
    <submittedName>
        <fullName evidence="4">Flagellar motor protein MotB</fullName>
    </submittedName>
</protein>
<evidence type="ECO:0000313" key="5">
    <source>
        <dbReference type="Proteomes" id="UP001597319"/>
    </source>
</evidence>
<feature type="coiled-coil region" evidence="2">
    <location>
        <begin position="32"/>
        <end position="73"/>
    </location>
</feature>
<keyword evidence="4" id="KW-0966">Cell projection</keyword>
<dbReference type="Proteomes" id="UP001597319">
    <property type="component" value="Unassembled WGS sequence"/>
</dbReference>
<evidence type="ECO:0000256" key="1">
    <source>
        <dbReference type="PROSITE-ProRule" id="PRU00473"/>
    </source>
</evidence>
<dbReference type="InterPro" id="IPR050330">
    <property type="entry name" value="Bact_OuterMem_StrucFunc"/>
</dbReference>
<dbReference type="SUPFAM" id="SSF103088">
    <property type="entry name" value="OmpA-like"/>
    <property type="match status" value="1"/>
</dbReference>
<feature type="domain" description="OmpA-like" evidence="3">
    <location>
        <begin position="145"/>
        <end position="267"/>
    </location>
</feature>
<gene>
    <name evidence="4" type="ORF">ACFSR1_07005</name>
</gene>
<sequence length="277" mass="31027">MKNVFTLIVLSGALMTTSCVSKKKYLALEEDLNNTRSTLQKTTVEKEELESKFAKIEARVADYNAKINSLRDSNDEKMVMVDNLAVISNNTKEKMKETLAQVDPEKLQGARTLEDSMNLAVSHNLKSSLDDSLKEDEDISIDIDNTVVMISISDKMLFNSGSYRVSNKANDVLNKLAQVINSEPSLDVMIEGHTDPRTISTPALEDNWDLSVKRATSITRLLQNKYNVDPSKLIASGRSSYQPLVENDSEENMAINRRTRIVLLPNLDKFFAMLSSN</sequence>
<dbReference type="PROSITE" id="PS51123">
    <property type="entry name" value="OMPA_2"/>
    <property type="match status" value="1"/>
</dbReference>
<dbReference type="EMBL" id="JBHULE010000008">
    <property type="protein sequence ID" value="MFD2562416.1"/>
    <property type="molecule type" value="Genomic_DNA"/>
</dbReference>
<accession>A0ABW5LF09</accession>
<keyword evidence="5" id="KW-1185">Reference proteome</keyword>
<dbReference type="PANTHER" id="PTHR30329:SF21">
    <property type="entry name" value="LIPOPROTEIN YIAD-RELATED"/>
    <property type="match status" value="1"/>
</dbReference>
<dbReference type="CDD" id="cd07185">
    <property type="entry name" value="OmpA_C-like"/>
    <property type="match status" value="1"/>
</dbReference>
<evidence type="ECO:0000313" key="4">
    <source>
        <dbReference type="EMBL" id="MFD2562416.1"/>
    </source>
</evidence>
<dbReference type="PANTHER" id="PTHR30329">
    <property type="entry name" value="STATOR ELEMENT OF FLAGELLAR MOTOR COMPLEX"/>
    <property type="match status" value="1"/>
</dbReference>
<keyword evidence="4" id="KW-0969">Cilium</keyword>
<dbReference type="InterPro" id="IPR006665">
    <property type="entry name" value="OmpA-like"/>
</dbReference>
<keyword evidence="2" id="KW-0175">Coiled coil</keyword>
<keyword evidence="4" id="KW-0282">Flagellum</keyword>
<organism evidence="4 5">
    <name type="scientific">Aquimarina rubra</name>
    <dbReference type="NCBI Taxonomy" id="1920033"/>
    <lineage>
        <taxon>Bacteria</taxon>
        <taxon>Pseudomonadati</taxon>
        <taxon>Bacteroidota</taxon>
        <taxon>Flavobacteriia</taxon>
        <taxon>Flavobacteriales</taxon>
        <taxon>Flavobacteriaceae</taxon>
        <taxon>Aquimarina</taxon>
    </lineage>
</organism>
<proteinExistence type="predicted"/>
<comment type="caution">
    <text evidence="4">The sequence shown here is derived from an EMBL/GenBank/DDBJ whole genome shotgun (WGS) entry which is preliminary data.</text>
</comment>